<keyword evidence="3 5" id="KW-0694">RNA-binding</keyword>
<evidence type="ECO:0000313" key="14">
    <source>
        <dbReference type="Proteomes" id="UP000245942"/>
    </source>
</evidence>
<feature type="domain" description="Nrap protein" evidence="8">
    <location>
        <begin position="347"/>
        <end position="524"/>
    </location>
</feature>
<dbReference type="OrthoDB" id="10251401at2759"/>
<evidence type="ECO:0000256" key="3">
    <source>
        <dbReference type="ARBA" id="ARBA00022884"/>
    </source>
</evidence>
<proteinExistence type="inferred from homology"/>
<dbReference type="Pfam" id="PF17404">
    <property type="entry name" value="Nrap_D3"/>
    <property type="match status" value="1"/>
</dbReference>
<dbReference type="GO" id="GO:0006364">
    <property type="term" value="P:rRNA processing"/>
    <property type="evidence" value="ECO:0007669"/>
    <property type="project" value="UniProtKB-KW"/>
</dbReference>
<dbReference type="STRING" id="1684307.A0A316UJF3"/>
<dbReference type="InterPro" id="IPR035082">
    <property type="entry name" value="Nrap_D1"/>
</dbReference>
<dbReference type="Gene3D" id="3.30.70.3030">
    <property type="match status" value="1"/>
</dbReference>
<comment type="similarity">
    <text evidence="2 5">Belongs to the NRAP family.</text>
</comment>
<dbReference type="GO" id="GO:0006409">
    <property type="term" value="P:tRNA export from nucleus"/>
    <property type="evidence" value="ECO:0007669"/>
    <property type="project" value="TreeGrafter"/>
</dbReference>
<feature type="domain" description="Nrap protein" evidence="7">
    <location>
        <begin position="192"/>
        <end position="342"/>
    </location>
</feature>
<evidence type="ECO:0000256" key="6">
    <source>
        <dbReference type="SAM" id="MobiDB-lite"/>
    </source>
</evidence>
<comment type="subcellular location">
    <subcellularLocation>
        <location evidence="1 5">Nucleus</location>
        <location evidence="1 5">Nucleolus</location>
    </subcellularLocation>
</comment>
<protein>
    <recommendedName>
        <fullName evidence="5">U3 small nucleolar RNA-associated protein 22</fullName>
    </recommendedName>
</protein>
<evidence type="ECO:0000313" key="13">
    <source>
        <dbReference type="EMBL" id="PWN23335.1"/>
    </source>
</evidence>
<accession>A0A316UJF3</accession>
<dbReference type="InterPro" id="IPR035369">
    <property type="entry name" value="Nrap_D4"/>
</dbReference>
<feature type="domain" description="Nrap protein" evidence="12">
    <location>
        <begin position="1104"/>
        <end position="1251"/>
    </location>
</feature>
<feature type="compositionally biased region" description="Acidic residues" evidence="6">
    <location>
        <begin position="31"/>
        <end position="42"/>
    </location>
</feature>
<evidence type="ECO:0000259" key="8">
    <source>
        <dbReference type="Pfam" id="PF17403"/>
    </source>
</evidence>
<evidence type="ECO:0000256" key="1">
    <source>
        <dbReference type="ARBA" id="ARBA00004604"/>
    </source>
</evidence>
<dbReference type="Pfam" id="PF17406">
    <property type="entry name" value="Nrap_D5"/>
    <property type="match status" value="1"/>
</dbReference>
<dbReference type="GO" id="GO:0032040">
    <property type="term" value="C:small-subunit processome"/>
    <property type="evidence" value="ECO:0007669"/>
    <property type="project" value="TreeGrafter"/>
</dbReference>
<evidence type="ECO:0000259" key="12">
    <source>
        <dbReference type="Pfam" id="PF17407"/>
    </source>
</evidence>
<dbReference type="InterPro" id="IPR035367">
    <property type="entry name" value="Nrap_D2"/>
</dbReference>
<keyword evidence="5" id="KW-0698">rRNA processing</keyword>
<keyword evidence="4 5" id="KW-0539">Nucleus</keyword>
<evidence type="ECO:0000259" key="7">
    <source>
        <dbReference type="Pfam" id="PF03813"/>
    </source>
</evidence>
<dbReference type="GO" id="GO:0003723">
    <property type="term" value="F:RNA binding"/>
    <property type="evidence" value="ECO:0007669"/>
    <property type="project" value="UniProtKB-KW"/>
</dbReference>
<feature type="region of interest" description="Disordered" evidence="6">
    <location>
        <begin position="1"/>
        <end position="72"/>
    </location>
</feature>
<dbReference type="PANTHER" id="PTHR17972:SF0">
    <property type="entry name" value="NUCLEOLAR PROTEIN 6"/>
    <property type="match status" value="1"/>
</dbReference>
<evidence type="ECO:0000259" key="11">
    <source>
        <dbReference type="Pfam" id="PF17406"/>
    </source>
</evidence>
<dbReference type="Pfam" id="PF17407">
    <property type="entry name" value="Nrap_D6"/>
    <property type="match status" value="1"/>
</dbReference>
<sequence length="1255" mass="138439">MMSDEDMEGGFEDLEEGEETGGFNNGRYEDSDGDEDDFEDLEAEAHESSKTTKRKGAKSKEALYAPPTNEEMQGLRETGELFKSNVIKLQIEEMLGTVRPSYHKAGPLELVLRRLHSLFQSLQPIAPQSVAECSKAIRSAYPASTKVVIPFAEPQPQADVNYKLEFEPPSGLQLVGGWPVKTSSLRPQGLDVDVAVVMPSSIFQEKDHLNFRYHHKRAFYLAVLAAAISSSAKDLGIEEPRFETEGSDSKRSIIVIKPLRNKAETDFSKLKAEIRIHLAHDPSLFPSGRLSPSRNNIRAAQSKDAVGGEGSQEHVATPHYNASILSDSLMAAHLVYLHATAKACAGFADACRLLKVWAFQRGFGSGAFSSKGKASQASIRRMVLGTESTGFLLTMILAHLLHGEERQHGRAAHTAAPRKLVNSLSSYQLFRGVVDWLAHHNLAEQPVFMKAADPALGIFSRSDKIPRQDFAQHFQRVFVDPTGSINLLTQWLPGSVDLLQHEARLTFAMLEDAETDHFDSLFLTQRASPLFVFDDCARIPLPSTGQSATERFSALDTGSARNSISQAIEKSVRQAMAQRARFCTFLTTHCSSEDRSWSAGQARPQGRAESVELGIVYEGALALRLVEHGPTPEEKEKAADFQAFWGDIAELRRFKDGRILFSIVWETKGQHERWSIPRRILRHVLERHHSIRTNGVHFDGEALTGMCEMPASLVDKVFLTSPEEKGFQLVQSAFDSLTRQLRATEDLPLSLISISAASSGLRGTSAFVPGPTNLGALGSRIPDCASHISAQDIVLTFESSGRWPDDLKAIQAMKLAFMERLATLLPTKIPDLQAHVALDDDAENSSIQDCSALELILPSGFAFRARIHHERERVLLERIVSDQRFETPARREEAARCLARWERRFVTGPSHHAALATLQHRFVALSDTTRLVKRWLTCQMLDSQHVPEEIVELLCTSVFICQGAAVPSSGASGFLQVVQKLATWKWRDEPLLLPLRAAVLASDETPLTSGLRFQTEKRTEAMDAFKKTRSTDPSISNRGWFIATEEDVEARHWGELGPSGPIAHSIQQLAKGVCALLSSIEVSASAQGGITPAIARALFTPSTKAFDFAIHLRPQVLPRYGQGLQSDETFWTAGASTFRNQPLKAGGQRTVYGSTPRVDFDPAAKLLALLRSLYGDSLRLFFDPHGGAMIGGMWNPALVGEEHGRKFKVGLGYNSVPVHGEEGGKLRDVSLNTKAILAEMERLGEGLIERIELIK</sequence>
<feature type="domain" description="Nrap protein" evidence="11">
    <location>
        <begin position="922"/>
        <end position="1085"/>
    </location>
</feature>
<dbReference type="Pfam" id="PF17405">
    <property type="entry name" value="Nrap_D4"/>
    <property type="match status" value="1"/>
</dbReference>
<dbReference type="InterPro" id="IPR035371">
    <property type="entry name" value="Nrap_D6"/>
</dbReference>
<dbReference type="GeneID" id="37011891"/>
<reference evidence="13 14" key="1">
    <citation type="journal article" date="2018" name="Mol. Biol. Evol.">
        <title>Broad Genomic Sampling Reveals a Smut Pathogenic Ancestry of the Fungal Clade Ustilaginomycotina.</title>
        <authorList>
            <person name="Kijpornyongpan T."/>
            <person name="Mondo S.J."/>
            <person name="Barry K."/>
            <person name="Sandor L."/>
            <person name="Lee J."/>
            <person name="Lipzen A."/>
            <person name="Pangilinan J."/>
            <person name="LaButti K."/>
            <person name="Hainaut M."/>
            <person name="Henrissat B."/>
            <person name="Grigoriev I.V."/>
            <person name="Spatafora J.W."/>
            <person name="Aime M.C."/>
        </authorList>
    </citation>
    <scope>NUCLEOTIDE SEQUENCE [LARGE SCALE GENOMIC DNA]</scope>
    <source>
        <strain evidence="13 14">MCA 4718</strain>
    </source>
</reference>
<gene>
    <name evidence="13" type="ORF">BCV69DRAFT_245500</name>
</gene>
<dbReference type="GO" id="GO:0032545">
    <property type="term" value="C:CURI complex"/>
    <property type="evidence" value="ECO:0007669"/>
    <property type="project" value="TreeGrafter"/>
</dbReference>
<evidence type="ECO:0000259" key="9">
    <source>
        <dbReference type="Pfam" id="PF17404"/>
    </source>
</evidence>
<feature type="domain" description="Nrap protein" evidence="9">
    <location>
        <begin position="530"/>
        <end position="689"/>
    </location>
</feature>
<name>A0A316UJF3_9BASI</name>
<evidence type="ECO:0000256" key="4">
    <source>
        <dbReference type="ARBA" id="ARBA00023242"/>
    </source>
</evidence>
<organism evidence="13 14">
    <name type="scientific">Pseudomicrostroma glucosiphilum</name>
    <dbReference type="NCBI Taxonomy" id="1684307"/>
    <lineage>
        <taxon>Eukaryota</taxon>
        <taxon>Fungi</taxon>
        <taxon>Dikarya</taxon>
        <taxon>Basidiomycota</taxon>
        <taxon>Ustilaginomycotina</taxon>
        <taxon>Exobasidiomycetes</taxon>
        <taxon>Microstromatales</taxon>
        <taxon>Microstromatales incertae sedis</taxon>
        <taxon>Pseudomicrostroma</taxon>
    </lineage>
</organism>
<keyword evidence="14" id="KW-1185">Reference proteome</keyword>
<evidence type="ECO:0000256" key="5">
    <source>
        <dbReference type="RuleBase" id="RU364032"/>
    </source>
</evidence>
<keyword evidence="5" id="KW-0687">Ribonucleoprotein</keyword>
<dbReference type="Pfam" id="PF03813">
    <property type="entry name" value="Nrap"/>
    <property type="match status" value="1"/>
</dbReference>
<evidence type="ECO:0000256" key="2">
    <source>
        <dbReference type="ARBA" id="ARBA00006674"/>
    </source>
</evidence>
<dbReference type="Pfam" id="PF17403">
    <property type="entry name" value="Nrap_D2"/>
    <property type="match status" value="1"/>
</dbReference>
<dbReference type="Proteomes" id="UP000245942">
    <property type="component" value="Unassembled WGS sequence"/>
</dbReference>
<feature type="domain" description="Nrap protein" evidence="10">
    <location>
        <begin position="721"/>
        <end position="920"/>
    </location>
</feature>
<evidence type="ECO:0000259" key="10">
    <source>
        <dbReference type="Pfam" id="PF17405"/>
    </source>
</evidence>
<dbReference type="InterPro" id="IPR005554">
    <property type="entry name" value="NOL6/Upt22"/>
</dbReference>
<dbReference type="PANTHER" id="PTHR17972">
    <property type="entry name" value="NUCLEOLAR RNA-ASSOCIATED PROTEIN"/>
    <property type="match status" value="1"/>
</dbReference>
<dbReference type="GO" id="GO:0034456">
    <property type="term" value="C:UTP-C complex"/>
    <property type="evidence" value="ECO:0007669"/>
    <property type="project" value="TreeGrafter"/>
</dbReference>
<dbReference type="RefSeq" id="XP_025350495.1">
    <property type="nucleotide sequence ID" value="XM_025490157.1"/>
</dbReference>
<dbReference type="Gene3D" id="1.10.1410.10">
    <property type="match status" value="2"/>
</dbReference>
<keyword evidence="5" id="KW-0690">Ribosome biogenesis</keyword>
<dbReference type="AlphaFoldDB" id="A0A316UJF3"/>
<feature type="compositionally biased region" description="Acidic residues" evidence="6">
    <location>
        <begin position="1"/>
        <end position="19"/>
    </location>
</feature>
<dbReference type="EMBL" id="KZ819322">
    <property type="protein sequence ID" value="PWN23335.1"/>
    <property type="molecule type" value="Genomic_DNA"/>
</dbReference>
<dbReference type="InterPro" id="IPR035368">
    <property type="entry name" value="Nrap_D3"/>
</dbReference>
<dbReference type="InterPro" id="IPR035370">
    <property type="entry name" value="Nrap_D5"/>
</dbReference>